<accession>A0A8S5PJH5</accession>
<protein>
    <recommendedName>
        <fullName evidence="2">Single-stranded DNA-binding protein</fullName>
    </recommendedName>
</protein>
<evidence type="ECO:0000313" key="4">
    <source>
        <dbReference type="EMBL" id="DAE07206.1"/>
    </source>
</evidence>
<dbReference type="InterPro" id="IPR012340">
    <property type="entry name" value="NA-bd_OB-fold"/>
</dbReference>
<dbReference type="Pfam" id="PF00436">
    <property type="entry name" value="SSB"/>
    <property type="match status" value="1"/>
</dbReference>
<dbReference type="SUPFAM" id="SSF50249">
    <property type="entry name" value="Nucleic acid-binding proteins"/>
    <property type="match status" value="1"/>
</dbReference>
<feature type="region of interest" description="Disordered" evidence="3">
    <location>
        <begin position="102"/>
        <end position="131"/>
    </location>
</feature>
<proteinExistence type="predicted"/>
<dbReference type="PIRSF" id="PIRSF002070">
    <property type="entry name" value="SSB"/>
    <property type="match status" value="1"/>
</dbReference>
<dbReference type="CDD" id="cd04496">
    <property type="entry name" value="SSB_OBF"/>
    <property type="match status" value="1"/>
</dbReference>
<dbReference type="Gene3D" id="2.40.50.140">
    <property type="entry name" value="Nucleic acid-binding proteins"/>
    <property type="match status" value="1"/>
</dbReference>
<dbReference type="GO" id="GO:0003697">
    <property type="term" value="F:single-stranded DNA binding"/>
    <property type="evidence" value="ECO:0007669"/>
    <property type="project" value="InterPro"/>
</dbReference>
<dbReference type="EMBL" id="BK015447">
    <property type="protein sequence ID" value="DAE07206.1"/>
    <property type="molecule type" value="Genomic_DNA"/>
</dbReference>
<evidence type="ECO:0000256" key="3">
    <source>
        <dbReference type="SAM" id="MobiDB-lite"/>
    </source>
</evidence>
<sequence>MNTLHFSGRFVADPELKETNGNKYTFFTLAQDVHLKDGKSKAIFIPFTAFGQTAESICKFFKKGQPILVDAYMSSSTTEGDGKDTKITRVSQIVNRWEFMSANPNADKGSATTAKSAPVDSAPTASDDLPF</sequence>
<dbReference type="InterPro" id="IPR000424">
    <property type="entry name" value="Primosome_PriB/ssb"/>
</dbReference>
<dbReference type="PROSITE" id="PS50935">
    <property type="entry name" value="SSB"/>
    <property type="match status" value="1"/>
</dbReference>
<evidence type="ECO:0000256" key="2">
    <source>
        <dbReference type="PIRNR" id="PIRNR002070"/>
    </source>
</evidence>
<organism evidence="4">
    <name type="scientific">Siphoviridae sp. ctOSJ35</name>
    <dbReference type="NCBI Taxonomy" id="2825479"/>
    <lineage>
        <taxon>Viruses</taxon>
        <taxon>Duplodnaviria</taxon>
        <taxon>Heunggongvirae</taxon>
        <taxon>Uroviricota</taxon>
        <taxon>Caudoviricetes</taxon>
    </lineage>
</organism>
<dbReference type="InterPro" id="IPR011344">
    <property type="entry name" value="ssDNA-bd"/>
</dbReference>
<dbReference type="GO" id="GO:0006260">
    <property type="term" value="P:DNA replication"/>
    <property type="evidence" value="ECO:0007669"/>
    <property type="project" value="InterPro"/>
</dbReference>
<keyword evidence="1 2" id="KW-0238">DNA-binding</keyword>
<reference evidence="4" key="1">
    <citation type="journal article" date="2021" name="Proc. Natl. Acad. Sci. U.S.A.">
        <title>A Catalog of Tens of Thousands of Viruses from Human Metagenomes Reveals Hidden Associations with Chronic Diseases.</title>
        <authorList>
            <person name="Tisza M.J."/>
            <person name="Buck C.B."/>
        </authorList>
    </citation>
    <scope>NUCLEOTIDE SEQUENCE</scope>
    <source>
        <strain evidence="4">CtOSJ35</strain>
    </source>
</reference>
<evidence type="ECO:0000256" key="1">
    <source>
        <dbReference type="ARBA" id="ARBA00023125"/>
    </source>
</evidence>
<name>A0A8S5PJH5_9CAUD</name>